<dbReference type="Proteomes" id="UP000324222">
    <property type="component" value="Unassembled WGS sequence"/>
</dbReference>
<comment type="caution">
    <text evidence="1">The sequence shown here is derived from an EMBL/GenBank/DDBJ whole genome shotgun (WGS) entry which is preliminary data.</text>
</comment>
<gene>
    <name evidence="1" type="primary">Tmem62_3</name>
    <name evidence="1" type="ORF">E2C01_027575</name>
</gene>
<keyword evidence="1" id="KW-0472">Membrane</keyword>
<evidence type="ECO:0000313" key="2">
    <source>
        <dbReference type="Proteomes" id="UP000324222"/>
    </source>
</evidence>
<proteinExistence type="predicted"/>
<reference evidence="1 2" key="1">
    <citation type="submission" date="2019-05" db="EMBL/GenBank/DDBJ databases">
        <title>Another draft genome of Portunus trituberculatus and its Hox gene families provides insights of decapod evolution.</title>
        <authorList>
            <person name="Jeong J.-H."/>
            <person name="Song I."/>
            <person name="Kim S."/>
            <person name="Choi T."/>
            <person name="Kim D."/>
            <person name="Ryu S."/>
            <person name="Kim W."/>
        </authorList>
    </citation>
    <scope>NUCLEOTIDE SEQUENCE [LARGE SCALE GENOMIC DNA]</scope>
    <source>
        <tissue evidence="1">Muscle</tissue>
    </source>
</reference>
<evidence type="ECO:0000313" key="1">
    <source>
        <dbReference type="EMBL" id="MPC34194.1"/>
    </source>
</evidence>
<name>A0A5B7EP25_PORTR</name>
<keyword evidence="1" id="KW-0812">Transmembrane</keyword>
<sequence length="65" mass="7283">MVEGGWQISDLHLSIFQDPTRSTELMEFASVTVNNIRPAVVLASGKWKTVLDLVLTSRKQVLENI</sequence>
<accession>A0A5B7EP25</accession>
<dbReference type="AlphaFoldDB" id="A0A5B7EP25"/>
<dbReference type="EMBL" id="VSRR010003004">
    <property type="protein sequence ID" value="MPC34194.1"/>
    <property type="molecule type" value="Genomic_DNA"/>
</dbReference>
<keyword evidence="2" id="KW-1185">Reference proteome</keyword>
<organism evidence="1 2">
    <name type="scientific">Portunus trituberculatus</name>
    <name type="common">Swimming crab</name>
    <name type="synonym">Neptunus trituberculatus</name>
    <dbReference type="NCBI Taxonomy" id="210409"/>
    <lineage>
        <taxon>Eukaryota</taxon>
        <taxon>Metazoa</taxon>
        <taxon>Ecdysozoa</taxon>
        <taxon>Arthropoda</taxon>
        <taxon>Crustacea</taxon>
        <taxon>Multicrustacea</taxon>
        <taxon>Malacostraca</taxon>
        <taxon>Eumalacostraca</taxon>
        <taxon>Eucarida</taxon>
        <taxon>Decapoda</taxon>
        <taxon>Pleocyemata</taxon>
        <taxon>Brachyura</taxon>
        <taxon>Eubrachyura</taxon>
        <taxon>Portunoidea</taxon>
        <taxon>Portunidae</taxon>
        <taxon>Portuninae</taxon>
        <taxon>Portunus</taxon>
    </lineage>
</organism>
<protein>
    <submittedName>
        <fullName evidence="1">Transmembrane protein 62</fullName>
    </submittedName>
</protein>